<reference evidence="6" key="1">
    <citation type="journal article" date="2014" name="Int. J. Syst. Evol. Microbiol.">
        <title>Complete genome sequence of Corynebacterium casei LMG S-19264T (=DSM 44701T), isolated from a smear-ripened cheese.</title>
        <authorList>
            <consortium name="US DOE Joint Genome Institute (JGI-PGF)"/>
            <person name="Walter F."/>
            <person name="Albersmeier A."/>
            <person name="Kalinowski J."/>
            <person name="Ruckert C."/>
        </authorList>
    </citation>
    <scope>NUCLEOTIDE SEQUENCE</scope>
    <source>
        <strain evidence="6">KCTC 23714</strain>
    </source>
</reference>
<evidence type="ECO:0000256" key="3">
    <source>
        <dbReference type="ARBA" id="ARBA00023004"/>
    </source>
</evidence>
<keyword evidence="2 4" id="KW-0479">Metal-binding</keyword>
<accession>A0A918IWB6</accession>
<dbReference type="InterPro" id="IPR036909">
    <property type="entry name" value="Cyt_c-like_dom_sf"/>
</dbReference>
<dbReference type="PROSITE" id="PS51007">
    <property type="entry name" value="CYTC"/>
    <property type="match status" value="1"/>
</dbReference>
<dbReference type="AlphaFoldDB" id="A0A918IWB6"/>
<dbReference type="SUPFAM" id="SSF46626">
    <property type="entry name" value="Cytochrome c"/>
    <property type="match status" value="1"/>
</dbReference>
<keyword evidence="3 4" id="KW-0408">Iron</keyword>
<dbReference type="EMBL" id="BMYQ01000008">
    <property type="protein sequence ID" value="GGW35983.1"/>
    <property type="molecule type" value="Genomic_DNA"/>
</dbReference>
<evidence type="ECO:0000313" key="6">
    <source>
        <dbReference type="EMBL" id="GGW35983.1"/>
    </source>
</evidence>
<dbReference type="GO" id="GO:0020037">
    <property type="term" value="F:heme binding"/>
    <property type="evidence" value="ECO:0007669"/>
    <property type="project" value="InterPro"/>
</dbReference>
<evidence type="ECO:0000256" key="4">
    <source>
        <dbReference type="PROSITE-ProRule" id="PRU00433"/>
    </source>
</evidence>
<name>A0A918IWB6_9RHOB</name>
<reference evidence="6" key="2">
    <citation type="submission" date="2020-09" db="EMBL/GenBank/DDBJ databases">
        <authorList>
            <person name="Sun Q."/>
            <person name="Kim S."/>
        </authorList>
    </citation>
    <scope>NUCLEOTIDE SEQUENCE</scope>
    <source>
        <strain evidence="6">KCTC 23714</strain>
    </source>
</reference>
<dbReference type="GO" id="GO:0046872">
    <property type="term" value="F:metal ion binding"/>
    <property type="evidence" value="ECO:0007669"/>
    <property type="project" value="UniProtKB-KW"/>
</dbReference>
<keyword evidence="1 4" id="KW-0349">Heme</keyword>
<evidence type="ECO:0000256" key="1">
    <source>
        <dbReference type="ARBA" id="ARBA00022617"/>
    </source>
</evidence>
<protein>
    <submittedName>
        <fullName evidence="6">Cytochrome c</fullName>
    </submittedName>
</protein>
<dbReference type="Proteomes" id="UP000628984">
    <property type="component" value="Unassembled WGS sequence"/>
</dbReference>
<evidence type="ECO:0000313" key="7">
    <source>
        <dbReference type="Proteomes" id="UP000628984"/>
    </source>
</evidence>
<dbReference type="GO" id="GO:0009055">
    <property type="term" value="F:electron transfer activity"/>
    <property type="evidence" value="ECO:0007669"/>
    <property type="project" value="InterPro"/>
</dbReference>
<proteinExistence type="predicted"/>
<evidence type="ECO:0000256" key="2">
    <source>
        <dbReference type="ARBA" id="ARBA00022723"/>
    </source>
</evidence>
<sequence>MQFLKPLILLALIPLAACVKKEPEPTGAEDFATYCAACHGDGGKGDGPMRDTLDKRPADLTTLAHRNGGTLPMARVMSKIWGYAKAPDGTVMPQFAPLLEGDQMVLFDSGDGISTPTPLRLVQLAEHIQTLQGK</sequence>
<dbReference type="Pfam" id="PF00034">
    <property type="entry name" value="Cytochrom_C"/>
    <property type="match status" value="1"/>
</dbReference>
<dbReference type="RefSeq" id="WP_189634267.1">
    <property type="nucleotide sequence ID" value="NZ_BMYQ01000008.1"/>
</dbReference>
<gene>
    <name evidence="6" type="ORF">GCM10011452_25510</name>
</gene>
<organism evidence="6 7">
    <name type="scientific">Gemmobacter lanyuensis</name>
    <dbReference type="NCBI Taxonomy" id="1054497"/>
    <lineage>
        <taxon>Bacteria</taxon>
        <taxon>Pseudomonadati</taxon>
        <taxon>Pseudomonadota</taxon>
        <taxon>Alphaproteobacteria</taxon>
        <taxon>Rhodobacterales</taxon>
        <taxon>Paracoccaceae</taxon>
        <taxon>Gemmobacter</taxon>
    </lineage>
</organism>
<keyword evidence="7" id="KW-1185">Reference proteome</keyword>
<evidence type="ECO:0000259" key="5">
    <source>
        <dbReference type="PROSITE" id="PS51007"/>
    </source>
</evidence>
<comment type="caution">
    <text evidence="6">The sequence shown here is derived from an EMBL/GenBank/DDBJ whole genome shotgun (WGS) entry which is preliminary data.</text>
</comment>
<dbReference type="InterPro" id="IPR009056">
    <property type="entry name" value="Cyt_c-like_dom"/>
</dbReference>
<feature type="domain" description="Cytochrome c" evidence="5">
    <location>
        <begin position="22"/>
        <end position="115"/>
    </location>
</feature>
<dbReference type="Gene3D" id="1.10.760.10">
    <property type="entry name" value="Cytochrome c-like domain"/>
    <property type="match status" value="1"/>
</dbReference>